<sequence length="392" mass="43066">MRTPVGIVGAGPAGLFLSHLLHLHGIESVVLERRDRAYCEKRQRAGVVEHGVAEALRATGLGERMDREGFVHEGIELRFDGRGHRVDFPALTGGRSVLIWAQTEIVKDLIARRLADGGQILFEAEATAIEDAVSERPRIRFTRGGAEEVLECDYVVACDGFHGIGRASLPAEVVRTFEKVYPFAWLGILADVAPSCDELIYAHSDRGFALHSMRSETVSRLYLQVPAGTDPKQWSDDRIWSELAARFALRDGGWSLAEGPITDVGITPMRSFVTEPMRHGRLFLAGDAAHIVPPTGAKGLNLAMRDVLLLAEGLRAWFAKGDAAGLDAYSATALRRVWRAEHFSYWMTTLLHLDPEGSEFDRRLQISHLEHIAACEPAAAALAENYTGLPSV</sequence>
<reference evidence="4" key="1">
    <citation type="submission" date="2021-10" db="EMBL/GenBank/DDBJ databases">
        <title>Streptomonospora sp. nov., isolated from mangrove soil.</title>
        <authorList>
            <person name="Chen X."/>
            <person name="Ge X."/>
            <person name="Liu W."/>
        </authorList>
    </citation>
    <scope>NUCLEOTIDE SEQUENCE</scope>
    <source>
        <strain evidence="4">S1-112</strain>
    </source>
</reference>
<evidence type="ECO:0000256" key="2">
    <source>
        <dbReference type="ARBA" id="ARBA00022827"/>
    </source>
</evidence>
<evidence type="ECO:0000259" key="3">
    <source>
        <dbReference type="Pfam" id="PF01494"/>
    </source>
</evidence>
<name>A0A9X3NIJ9_9ACTN</name>
<dbReference type="InterPro" id="IPR050641">
    <property type="entry name" value="RIFMO-like"/>
</dbReference>
<comment type="caution">
    <text evidence="4">The sequence shown here is derived from an EMBL/GenBank/DDBJ whole genome shotgun (WGS) entry which is preliminary data.</text>
</comment>
<dbReference type="AlphaFoldDB" id="A0A9X3NIJ9"/>
<dbReference type="GO" id="GO:0071949">
    <property type="term" value="F:FAD binding"/>
    <property type="evidence" value="ECO:0007669"/>
    <property type="project" value="InterPro"/>
</dbReference>
<protein>
    <submittedName>
        <fullName evidence="4">4-hydroxybenzoate 3-monooxygenase</fullName>
    </submittedName>
</protein>
<dbReference type="RefSeq" id="WP_270071355.1">
    <property type="nucleotide sequence ID" value="NZ_JAJAQC010000008.1"/>
</dbReference>
<proteinExistence type="predicted"/>
<dbReference type="InterPro" id="IPR002938">
    <property type="entry name" value="FAD-bd"/>
</dbReference>
<dbReference type="PRINTS" id="PR00420">
    <property type="entry name" value="RNGMNOXGNASE"/>
</dbReference>
<dbReference type="SUPFAM" id="SSF51905">
    <property type="entry name" value="FAD/NAD(P)-binding domain"/>
    <property type="match status" value="1"/>
</dbReference>
<dbReference type="NCBIfam" id="NF006091">
    <property type="entry name" value="PRK08243.1"/>
    <property type="match status" value="1"/>
</dbReference>
<evidence type="ECO:0000313" key="5">
    <source>
        <dbReference type="Proteomes" id="UP001140076"/>
    </source>
</evidence>
<accession>A0A9X3NIJ9</accession>
<dbReference type="EMBL" id="JAJAQC010000008">
    <property type="protein sequence ID" value="MDA0564077.1"/>
    <property type="molecule type" value="Genomic_DNA"/>
</dbReference>
<dbReference type="PANTHER" id="PTHR43004">
    <property type="entry name" value="TRK SYSTEM POTASSIUM UPTAKE PROTEIN"/>
    <property type="match status" value="1"/>
</dbReference>
<dbReference type="Pfam" id="PF01494">
    <property type="entry name" value="FAD_binding_3"/>
    <property type="match status" value="1"/>
</dbReference>
<dbReference type="Gene3D" id="3.30.9.10">
    <property type="entry name" value="D-Amino Acid Oxidase, subunit A, domain 2"/>
    <property type="match status" value="1"/>
</dbReference>
<keyword evidence="5" id="KW-1185">Reference proteome</keyword>
<dbReference type="Proteomes" id="UP001140076">
    <property type="component" value="Unassembled WGS sequence"/>
</dbReference>
<dbReference type="InterPro" id="IPR036188">
    <property type="entry name" value="FAD/NAD-bd_sf"/>
</dbReference>
<organism evidence="4 5">
    <name type="scientific">Streptomonospora mangrovi</name>
    <dbReference type="NCBI Taxonomy" id="2883123"/>
    <lineage>
        <taxon>Bacteria</taxon>
        <taxon>Bacillati</taxon>
        <taxon>Actinomycetota</taxon>
        <taxon>Actinomycetes</taxon>
        <taxon>Streptosporangiales</taxon>
        <taxon>Nocardiopsidaceae</taxon>
        <taxon>Streptomonospora</taxon>
    </lineage>
</organism>
<evidence type="ECO:0000313" key="4">
    <source>
        <dbReference type="EMBL" id="MDA0564077.1"/>
    </source>
</evidence>
<gene>
    <name evidence="4" type="ORF">LG943_07015</name>
</gene>
<dbReference type="GO" id="GO:0016709">
    <property type="term" value="F:oxidoreductase activity, acting on paired donors, with incorporation or reduction of molecular oxygen, NAD(P)H as one donor, and incorporation of one atom of oxygen"/>
    <property type="evidence" value="ECO:0007669"/>
    <property type="project" value="UniProtKB-ARBA"/>
</dbReference>
<dbReference type="SUPFAM" id="SSF54373">
    <property type="entry name" value="FAD-linked reductases, C-terminal domain"/>
    <property type="match status" value="1"/>
</dbReference>
<dbReference type="Gene3D" id="3.50.50.60">
    <property type="entry name" value="FAD/NAD(P)-binding domain"/>
    <property type="match status" value="1"/>
</dbReference>
<dbReference type="PANTHER" id="PTHR43004:SF3">
    <property type="entry name" value="P-HYDROXYBENZOATE HYDROXYLASE"/>
    <property type="match status" value="1"/>
</dbReference>
<keyword evidence="1" id="KW-0285">Flavoprotein</keyword>
<keyword evidence="2" id="KW-0274">FAD</keyword>
<evidence type="ECO:0000256" key="1">
    <source>
        <dbReference type="ARBA" id="ARBA00022630"/>
    </source>
</evidence>
<feature type="domain" description="FAD-binding" evidence="3">
    <location>
        <begin position="2"/>
        <end position="343"/>
    </location>
</feature>